<organism evidence="3">
    <name type="scientific">Acinetobacter lwoffii</name>
    <dbReference type="NCBI Taxonomy" id="28090"/>
    <lineage>
        <taxon>Bacteria</taxon>
        <taxon>Pseudomonadati</taxon>
        <taxon>Pseudomonadota</taxon>
        <taxon>Gammaproteobacteria</taxon>
        <taxon>Moraxellales</taxon>
        <taxon>Moraxellaceae</taxon>
        <taxon>Acinetobacter</taxon>
    </lineage>
</organism>
<geneLocation type="plasmid" evidence="3">
    <name>pALWED1.1</name>
</geneLocation>
<feature type="transmembrane region" description="Helical" evidence="2">
    <location>
        <begin position="673"/>
        <end position="697"/>
    </location>
</feature>
<keyword evidence="2" id="KW-1133">Transmembrane helix</keyword>
<dbReference type="EMBL" id="KX426227">
    <property type="protein sequence ID" value="APW48889.1"/>
    <property type="molecule type" value="Genomic_DNA"/>
</dbReference>
<feature type="compositionally biased region" description="Low complexity" evidence="1">
    <location>
        <begin position="877"/>
        <end position="892"/>
    </location>
</feature>
<dbReference type="NCBIfam" id="TIGR04346">
    <property type="entry name" value="DotA_TraY"/>
    <property type="match status" value="1"/>
</dbReference>
<sequence>MSLFCQSTNPNCDGDQAVTLLSSIFGHDFINAFINASGPASTVPSSGLLTNILLGGVASVAMSLVLVFAIGIGLTALLKSAQDGEAFGKDSKVTTMFSRILYSIILLLPTASGYCFIQVVVLGMVLWSNNVSNTINNRTLGESLMASASLSDTHDHQRDIFGFRKNAPVMLRQLHCINVLNQEFYTLPPAFGRYFSDGAYGGNANPGVSMTAVEKKQNYIDKTAKTASNWTSVTYNFAYADSRLEVGGKKEPICGGASMNVVNPAAVNAELMDIPVYKLRQSDQNKINVALANVQAKLQQEKNNLYRQFFIDLEKWYIAYQVNANATEQEGTFPISKAGMDAFNALVDDYVNKSHTVTNNVLTSENGYTAVQTVVNTLNQRGWMMTPEARIKVGQYRAIVEKYITEPLWTFTPPTLNSAIMSNSKGEAIYNTVYVAMDNAVGSLTSNNNWVANGDIADSTNLISMSTDGGDSNKVSNIDQKFSAYGSAWATNITKSLVMGILVGEKGDAELLNNNSSSSNISPTTLHRNTNVIRNIQDTGEAILVYKAVAQGTVVGMKLVVLTARSGSALVQWVPGLKGVTEEGTNALEYAVENIFAPILGQLVTYLTILGVWMAVVIPYMPMIFFGLACVGWIIHILYAVCGLPLWALMHMIPERTFVGSQTQGYVTVLTLFMRPIFIIVGFWMAEIIIGPALVTLTDMFFSYQGAMSIAYSSNTFTVIFTELITFIWKFFLYLFLMTSAIYLIYGLVFSVADQVQQWIGSGLNGGQWGETNSKEAIQKFGGAASTLSGPSPASRRPLPPGRRPDGGKGGPNNPKGGGGGGNGGTGGNTLGGTGSTTAYSPVNMPARSASFGAATGGTGGITPSGVSGGTGGTTGLGAKPTSPSPSQGQSTFGMGATSVSGTNNTPTTGGGLYGANAYGKTASTFNRGVAKASASKTGSTFGSVNVASSTGYTYGTGSTPNARFGASSSATKKSNISGRSSMTNRVRSGLSSTLSKFKGKP</sequence>
<feature type="compositionally biased region" description="Gly residues" evidence="1">
    <location>
        <begin position="808"/>
        <end position="835"/>
    </location>
</feature>
<evidence type="ECO:0000256" key="1">
    <source>
        <dbReference type="SAM" id="MobiDB-lite"/>
    </source>
</evidence>
<keyword evidence="3" id="KW-0614">Plasmid</keyword>
<feature type="region of interest" description="Disordered" evidence="1">
    <location>
        <begin position="784"/>
        <end position="916"/>
    </location>
</feature>
<feature type="transmembrane region" description="Helical" evidence="2">
    <location>
        <begin position="595"/>
        <end position="618"/>
    </location>
</feature>
<feature type="region of interest" description="Disordered" evidence="1">
    <location>
        <begin position="951"/>
        <end position="1002"/>
    </location>
</feature>
<keyword evidence="2" id="KW-0472">Membrane</keyword>
<accession>A0A1P8KGT0</accession>
<feature type="compositionally biased region" description="Gly residues" evidence="1">
    <location>
        <begin position="855"/>
        <end position="876"/>
    </location>
</feature>
<evidence type="ECO:0000256" key="2">
    <source>
        <dbReference type="SAM" id="Phobius"/>
    </source>
</evidence>
<feature type="compositionally biased region" description="Low complexity" evidence="1">
    <location>
        <begin position="951"/>
        <end position="960"/>
    </location>
</feature>
<dbReference type="AlphaFoldDB" id="A0A1P8KGT0"/>
<feature type="transmembrane region" description="Helical" evidence="2">
    <location>
        <begin position="52"/>
        <end position="78"/>
    </location>
</feature>
<proteinExistence type="predicted"/>
<dbReference type="RefSeq" id="WP_043041459.1">
    <property type="nucleotide sequence ID" value="NZ_CP082144.1"/>
</dbReference>
<dbReference type="InterPro" id="IPR027628">
    <property type="entry name" value="DotA_TraY"/>
</dbReference>
<keyword evidence="2" id="KW-0812">Transmembrane</keyword>
<feature type="transmembrane region" description="Helical" evidence="2">
    <location>
        <begin position="99"/>
        <end position="127"/>
    </location>
</feature>
<feature type="compositionally biased region" description="Polar residues" evidence="1">
    <location>
        <begin position="967"/>
        <end position="996"/>
    </location>
</feature>
<protein>
    <submittedName>
        <fullName evidence="3">Conjugal transfer/type IV secretion protein DotA/TraY</fullName>
    </submittedName>
</protein>
<feature type="transmembrane region" description="Helical" evidence="2">
    <location>
        <begin position="735"/>
        <end position="753"/>
    </location>
</feature>
<feature type="transmembrane region" description="Helical" evidence="2">
    <location>
        <begin position="625"/>
        <end position="653"/>
    </location>
</feature>
<reference evidence="3" key="1">
    <citation type="journal article" date="2016" name="Biomed. Res. Int.">
        <title>Resistance of Permafrost and Modern Acinetobacter lwoffii Strains to Heavy Metals and Arsenic Revealed by Genome Analysis.</title>
        <authorList>
            <person name="Mindlin S."/>
            <person name="Petrenko A."/>
            <person name="Kurakov A."/>
            <person name="Beletsky A."/>
            <person name="Mardanov A."/>
            <person name="Petrova M."/>
        </authorList>
    </citation>
    <scope>NUCLEOTIDE SEQUENCE</scope>
    <source>
        <strain evidence="3">ED23-35</strain>
        <plasmid evidence="3">pALWED1.1</plasmid>
    </source>
</reference>
<evidence type="ECO:0000313" key="3">
    <source>
        <dbReference type="EMBL" id="APW48889.1"/>
    </source>
</evidence>
<name>A0A1P8KGT0_ACILW</name>
<gene>
    <name evidence="3" type="primary">traY</name>
    <name evidence="3" type="ORF">BAA96_1p0184</name>
</gene>